<dbReference type="InterPro" id="IPR011257">
    <property type="entry name" value="DNA_glycosylase"/>
</dbReference>
<dbReference type="STRING" id="331657.A0A4U0XI38"/>
<dbReference type="PANTHER" id="PTHR15074">
    <property type="entry name" value="METHYL-CPG-BINDING PROTEIN"/>
    <property type="match status" value="1"/>
</dbReference>
<dbReference type="InterPro" id="IPR045138">
    <property type="entry name" value="MeCP2/MBD4"/>
</dbReference>
<feature type="region of interest" description="Disordered" evidence="3">
    <location>
        <begin position="774"/>
        <end position="830"/>
    </location>
</feature>
<keyword evidence="2" id="KW-0539">Nucleus</keyword>
<feature type="region of interest" description="Disordered" evidence="3">
    <location>
        <begin position="896"/>
        <end position="947"/>
    </location>
</feature>
<dbReference type="GO" id="GO:0003677">
    <property type="term" value="F:DNA binding"/>
    <property type="evidence" value="ECO:0007669"/>
    <property type="project" value="InterPro"/>
</dbReference>
<evidence type="ECO:0000313" key="6">
    <source>
        <dbReference type="Proteomes" id="UP000308768"/>
    </source>
</evidence>
<evidence type="ECO:0000256" key="3">
    <source>
        <dbReference type="SAM" id="MobiDB-lite"/>
    </source>
</evidence>
<dbReference type="PANTHER" id="PTHR15074:SF0">
    <property type="entry name" value="METHYL-CPG-BINDING DOMAIN PROTEIN 4-LIKE PROTEIN"/>
    <property type="match status" value="1"/>
</dbReference>
<dbReference type="EMBL" id="NAJN01000271">
    <property type="protein sequence ID" value="TKA75817.1"/>
    <property type="molecule type" value="Genomic_DNA"/>
</dbReference>
<feature type="region of interest" description="Disordered" evidence="3">
    <location>
        <begin position="122"/>
        <end position="147"/>
    </location>
</feature>
<feature type="compositionally biased region" description="Basic and acidic residues" evidence="3">
    <location>
        <begin position="792"/>
        <end position="801"/>
    </location>
</feature>
<dbReference type="Gene3D" id="1.10.340.30">
    <property type="entry name" value="Hypothetical protein, domain 2"/>
    <property type="match status" value="1"/>
</dbReference>
<dbReference type="Proteomes" id="UP000308768">
    <property type="component" value="Unassembled WGS sequence"/>
</dbReference>
<feature type="non-terminal residue" evidence="5">
    <location>
        <position position="947"/>
    </location>
</feature>
<protein>
    <recommendedName>
        <fullName evidence="4">HhH-GPD domain-containing protein</fullName>
    </recommendedName>
</protein>
<dbReference type="GO" id="GO:0006285">
    <property type="term" value="P:base-excision repair, AP site formation"/>
    <property type="evidence" value="ECO:0007669"/>
    <property type="project" value="UniProtKB-ARBA"/>
</dbReference>
<feature type="compositionally biased region" description="Acidic residues" evidence="3">
    <location>
        <begin position="911"/>
        <end position="941"/>
    </location>
</feature>
<reference evidence="5 6" key="1">
    <citation type="submission" date="2017-03" db="EMBL/GenBank/DDBJ databases">
        <title>Genomes of endolithic fungi from Antarctica.</title>
        <authorList>
            <person name="Coleine C."/>
            <person name="Masonjones S."/>
            <person name="Stajich J.E."/>
        </authorList>
    </citation>
    <scope>NUCLEOTIDE SEQUENCE [LARGE SCALE GENOMIC DNA]</scope>
    <source>
        <strain evidence="5 6">CCFEE 5187</strain>
    </source>
</reference>
<sequence>MADSAARRSIGPPSAMSNGDIDSLFYFHKPPSVTKRDFRRIVRSLSADDVKELQEPLSIAYSNLLQSAVSPRERREQAIAGVEVQSLWEEFRDRLDWSREEFAEAVQDAPPDDKAEILMPPQKLPTAPTAEGAEQARKSSGVDTEPRVERYRLEGDTVVARTMDYEAHMQHAESSCKDIVSPTNVMAQPAPAPAMLSPIRNTHHTFAEFNAMLPGPGSDGNEEVHDADGIMEIIAVRTVDEDLRDLARESASVSDGHRNRQDRIRSNGVVVAGATVGEINPEALEVIDRHALRPRSLAPQPREDVLKNNMLDEYQTYKHHIDHDPNIIAHADKNHGADQLDKELRMDEQDIIDVVTVGPAEAIQESLNDLHVEHQIGPRSESQESQNHREEADMQLKAEFAASQESTAMTPEARVRRPSPMVVVYNTPTVSRLGDEVDARPLLNYPAADEENRSLPSQHGDQDKPNVDSRDLHYAVGVCESTMVALLDDPMKTSETGPTTPRKKQTGLSSDHFESPSSKKKRKQTTLKSPHFLDPATASKKSPLQKGRIPAGTSCVQFPPLSAPRFGLIQEELADDPFRLLVAVTFLNKTKGEIAIPVYRSLMSHYPTPADLAHADPEEVAKTIHHLGLQNQRARSIIRLAATWESQPPEKSKRYRTLHYPTPGAGRELRGAHVLDDADERTGAWEVARMPGTGPYSWDSWRIFCRDRLRGLADDYKGTGAAEGFEPEWKRVVPKDKELRACLRWMWLREGWEWDPLTGNKKVASVELMKQATAGQGEWDDPDGMMGSAIKPTDKQGRPVDDTEPLPLSSTASPHRNGVADEEPPLPAPQNLTETAETAKEAEAQNLDITSKEPISQGLYREQSFVPGEQLAPHDTIDAGVETLLTQLRHAALGFEGDGVQAAPSGRVEDGADGEAEDEEAEEDEQSVKDESEEGEEDEEGYGGREA</sequence>
<feature type="region of interest" description="Disordered" evidence="3">
    <location>
        <begin position="1"/>
        <end position="21"/>
    </location>
</feature>
<dbReference type="GO" id="GO:0003824">
    <property type="term" value="F:catalytic activity"/>
    <property type="evidence" value="ECO:0007669"/>
    <property type="project" value="InterPro"/>
</dbReference>
<dbReference type="OrthoDB" id="10265068at2759"/>
<feature type="region of interest" description="Disordered" evidence="3">
    <location>
        <begin position="489"/>
        <end position="551"/>
    </location>
</feature>
<evidence type="ECO:0000259" key="4">
    <source>
        <dbReference type="Pfam" id="PF00730"/>
    </source>
</evidence>
<dbReference type="SUPFAM" id="SSF48150">
    <property type="entry name" value="DNA-glycosylase"/>
    <property type="match status" value="1"/>
</dbReference>
<organism evidence="5 6">
    <name type="scientific">Cryomyces minteri</name>
    <dbReference type="NCBI Taxonomy" id="331657"/>
    <lineage>
        <taxon>Eukaryota</taxon>
        <taxon>Fungi</taxon>
        <taxon>Dikarya</taxon>
        <taxon>Ascomycota</taxon>
        <taxon>Pezizomycotina</taxon>
        <taxon>Dothideomycetes</taxon>
        <taxon>Dothideomycetes incertae sedis</taxon>
        <taxon>Cryomyces</taxon>
    </lineage>
</organism>
<dbReference type="AlphaFoldDB" id="A0A4U0XI38"/>
<evidence type="ECO:0000313" key="5">
    <source>
        <dbReference type="EMBL" id="TKA75817.1"/>
    </source>
</evidence>
<feature type="domain" description="HhH-GPD" evidence="4">
    <location>
        <begin position="589"/>
        <end position="643"/>
    </location>
</feature>
<evidence type="ECO:0000256" key="1">
    <source>
        <dbReference type="ARBA" id="ARBA00004123"/>
    </source>
</evidence>
<feature type="region of interest" description="Disordered" evidence="3">
    <location>
        <begin position="843"/>
        <end position="874"/>
    </location>
</feature>
<comment type="caution">
    <text evidence="5">The sequence shown here is derived from an EMBL/GenBank/DDBJ whole genome shotgun (WGS) entry which is preliminary data.</text>
</comment>
<dbReference type="Pfam" id="PF00730">
    <property type="entry name" value="HhH-GPD"/>
    <property type="match status" value="1"/>
</dbReference>
<accession>A0A4U0XI38</accession>
<feature type="region of interest" description="Disordered" evidence="3">
    <location>
        <begin position="448"/>
        <end position="468"/>
    </location>
</feature>
<proteinExistence type="predicted"/>
<keyword evidence="6" id="KW-1185">Reference proteome</keyword>
<evidence type="ECO:0000256" key="2">
    <source>
        <dbReference type="ARBA" id="ARBA00023242"/>
    </source>
</evidence>
<gene>
    <name evidence="5" type="ORF">B0A49_05228</name>
</gene>
<dbReference type="InterPro" id="IPR003265">
    <property type="entry name" value="HhH-GPD_domain"/>
</dbReference>
<dbReference type="GO" id="GO:0005634">
    <property type="term" value="C:nucleus"/>
    <property type="evidence" value="ECO:0007669"/>
    <property type="project" value="UniProtKB-SubCell"/>
</dbReference>
<comment type="subcellular location">
    <subcellularLocation>
        <location evidence="1">Nucleus</location>
    </subcellularLocation>
</comment>
<name>A0A4U0XI38_9PEZI</name>